<proteinExistence type="predicted"/>
<feature type="signal peptide" evidence="1">
    <location>
        <begin position="1"/>
        <end position="19"/>
    </location>
</feature>
<keyword evidence="5" id="KW-1185">Reference proteome</keyword>
<accession>A0A369YG44</accession>
<name>A0A369YG44_9PAST</name>
<gene>
    <name evidence="3" type="ORF">DPV84_05290</name>
    <name evidence="2" type="ORF">DPV93_08510</name>
</gene>
<evidence type="ECO:0000313" key="5">
    <source>
        <dbReference type="Proteomes" id="UP000253950"/>
    </source>
</evidence>
<dbReference type="Proteomes" id="UP000253872">
    <property type="component" value="Unassembled WGS sequence"/>
</dbReference>
<dbReference type="STRING" id="1035839.GCA_000238795_01700"/>
<evidence type="ECO:0000313" key="3">
    <source>
        <dbReference type="EMBL" id="RDF11589.1"/>
    </source>
</evidence>
<feature type="chain" id="PRO_5016994323" evidence="1">
    <location>
        <begin position="20"/>
        <end position="92"/>
    </location>
</feature>
<organism evidence="2 4">
    <name type="scientific">Haemophilus sputorum</name>
    <dbReference type="NCBI Taxonomy" id="1078480"/>
    <lineage>
        <taxon>Bacteria</taxon>
        <taxon>Pseudomonadati</taxon>
        <taxon>Pseudomonadota</taxon>
        <taxon>Gammaproteobacteria</taxon>
        <taxon>Pasteurellales</taxon>
        <taxon>Pasteurellaceae</taxon>
        <taxon>Haemophilus</taxon>
    </lineage>
</organism>
<dbReference type="Proteomes" id="UP000253950">
    <property type="component" value="Unassembled WGS sequence"/>
</dbReference>
<evidence type="ECO:0000256" key="1">
    <source>
        <dbReference type="SAM" id="SignalP"/>
    </source>
</evidence>
<dbReference type="EMBL" id="QEQG01000004">
    <property type="protein sequence ID" value="RDF11589.1"/>
    <property type="molecule type" value="Genomic_DNA"/>
</dbReference>
<dbReference type="AlphaFoldDB" id="A0A369YG44"/>
<dbReference type="EMBL" id="QEPN01000007">
    <property type="protein sequence ID" value="RDE70558.1"/>
    <property type="molecule type" value="Genomic_DNA"/>
</dbReference>
<keyword evidence="1" id="KW-0732">Signal</keyword>
<protein>
    <submittedName>
        <fullName evidence="2">Deoxyribose-phosphate aldolase</fullName>
    </submittedName>
</protein>
<evidence type="ECO:0000313" key="4">
    <source>
        <dbReference type="Proteomes" id="UP000253872"/>
    </source>
</evidence>
<comment type="caution">
    <text evidence="2">The sequence shown here is derived from an EMBL/GenBank/DDBJ whole genome shotgun (WGS) entry which is preliminary data.</text>
</comment>
<reference evidence="4 5" key="1">
    <citation type="submission" date="2018-05" db="EMBL/GenBank/DDBJ databases">
        <title>Draft Genome Sequences for a Diverse set of 7 Haemophilus Species.</title>
        <authorList>
            <person name="Nichols M."/>
            <person name="Topaz N."/>
            <person name="Wang X."/>
            <person name="Wang X."/>
            <person name="Boxrud D."/>
        </authorList>
    </citation>
    <scope>NUCLEOTIDE SEQUENCE [LARGE SCALE GENOMIC DNA]</scope>
    <source>
        <strain evidence="2 4">C2002001239</strain>
        <strain evidence="3 5">C2015005473</strain>
    </source>
</reference>
<dbReference type="RefSeq" id="WP_007525863.1">
    <property type="nucleotide sequence ID" value="NZ_CAURJL010000011.1"/>
</dbReference>
<sequence>MKKLSLAAVFSAIVLSACTADFYADKGNATILDSKDLGDNKVELTVQKDNGEKMKLTREYDAHATVGARVVVADENHQQDEDLKTIRRYEFK</sequence>
<dbReference type="PROSITE" id="PS51257">
    <property type="entry name" value="PROKAR_LIPOPROTEIN"/>
    <property type="match status" value="1"/>
</dbReference>
<evidence type="ECO:0000313" key="2">
    <source>
        <dbReference type="EMBL" id="RDE70558.1"/>
    </source>
</evidence>